<sequence length="983" mass="108241">MSYLGFEPRTSRAAGRWRHGIVIIPCSYEGSVKPTQKSVGVVKGREYTRRVDMTTFAHDILSSNTAAVDVSSLAYSCTGRQELQADSTLACLPGEADDLVISAGSVDEWSEKQSSGAGKPCWGLIVVARASSSPAVLLTRPRLQQVVTPKTVAGRADIVCGSPFSKPQPLSHCFQYSFLQVVFGIGHSRVLRHSLPQRETASGHCANSQPGSFSLLGCYPRSSALEKYDLCQLHGSQTTRTVPILPTVQFAVAKASKIAICCSRSNCIPPGCLRNSPAPTAPYLPRPRLPSSVASWGRGGVVVRLFASHQGELGSVNGGVAPGFSYAWESCRTMTLVGVFSWVFSSPLHSGAASYSPRFILIGSNDLDVKSRPNIFTSLSHTRPVTVTHSPSHCDSLTQSLELREETARMITRHSPEARVSSVHVRLSRLPRRHTILRAVFGIPLLALTHSFAGSSGAGKGSDTDQRHANGSRGGLVVRLLSSHLDEQDWIPGGVTPRYSHVGIVSDDAAGGRLFSEISRFPALSFRRCFIHTSVWTTLQLIILVVSWKTQLNLFLRFKMCVTGSSLRRQQPLLLRARHDAEWGRHLRSILVRSSRCHCGPRRATSRVLLTPMSGKHCELHGERMSSGGLASLKMSVVLSSNTRCNLFTAYSHLLIFAWSDFENMWGTDIRINRAGTRTRVQCAGTAPPLPVADTSRKYLWFLRRNTLEVEVKQQGFRKVGSIREWSIAGSCCLGQQAAPTSLVSVCAQTLSSLRDLAKLQHSIPRPGVDGWQLDEGVITTRAQRDLQRSMKIPSNTSGVANCRLFYYIHPNFKGGSNSELTRPVACQPATCLENWRRRRFSLFWDVFYCTEGLILSSSHHLDPRWNARAGETGDPRENPPTSAIVRHDYHIRESGSDLAGNRTRIREIRTKFCFVTLPLHTLRASTSPTQRKVETEPTFVELSGLRFCRTDVTVTLLSIGCYLDFVVSGLLCRVRRGIETPA</sequence>
<name>A0ABQ9GJF7_9NEOP</name>
<comment type="caution">
    <text evidence="1">The sequence shown here is derived from an EMBL/GenBank/DDBJ whole genome shotgun (WGS) entry which is preliminary data.</text>
</comment>
<gene>
    <name evidence="1" type="ORF">PR048_025744</name>
</gene>
<evidence type="ECO:0000313" key="1">
    <source>
        <dbReference type="EMBL" id="KAJ8872142.1"/>
    </source>
</evidence>
<dbReference type="Proteomes" id="UP001159363">
    <property type="component" value="Chromosome 10"/>
</dbReference>
<evidence type="ECO:0000313" key="2">
    <source>
        <dbReference type="Proteomes" id="UP001159363"/>
    </source>
</evidence>
<protein>
    <submittedName>
        <fullName evidence="1">Uncharacterized protein</fullName>
    </submittedName>
</protein>
<reference evidence="1 2" key="1">
    <citation type="submission" date="2023-02" db="EMBL/GenBank/DDBJ databases">
        <title>LHISI_Scaffold_Assembly.</title>
        <authorList>
            <person name="Stuart O.P."/>
            <person name="Cleave R."/>
            <person name="Magrath M.J.L."/>
            <person name="Mikheyev A.S."/>
        </authorList>
    </citation>
    <scope>NUCLEOTIDE SEQUENCE [LARGE SCALE GENOMIC DNA]</scope>
    <source>
        <strain evidence="1">Daus_M_001</strain>
        <tissue evidence="1">Leg muscle</tissue>
    </source>
</reference>
<dbReference type="EMBL" id="JARBHB010000011">
    <property type="protein sequence ID" value="KAJ8872142.1"/>
    <property type="molecule type" value="Genomic_DNA"/>
</dbReference>
<proteinExistence type="predicted"/>
<organism evidence="1 2">
    <name type="scientific">Dryococelus australis</name>
    <dbReference type="NCBI Taxonomy" id="614101"/>
    <lineage>
        <taxon>Eukaryota</taxon>
        <taxon>Metazoa</taxon>
        <taxon>Ecdysozoa</taxon>
        <taxon>Arthropoda</taxon>
        <taxon>Hexapoda</taxon>
        <taxon>Insecta</taxon>
        <taxon>Pterygota</taxon>
        <taxon>Neoptera</taxon>
        <taxon>Polyneoptera</taxon>
        <taxon>Phasmatodea</taxon>
        <taxon>Verophasmatodea</taxon>
        <taxon>Anareolatae</taxon>
        <taxon>Phasmatidae</taxon>
        <taxon>Eurycanthinae</taxon>
        <taxon>Dryococelus</taxon>
    </lineage>
</organism>
<accession>A0ABQ9GJF7</accession>
<keyword evidence="2" id="KW-1185">Reference proteome</keyword>